<dbReference type="Proteomes" id="UP001500466">
    <property type="component" value="Unassembled WGS sequence"/>
</dbReference>
<dbReference type="RefSeq" id="WP_345675849.1">
    <property type="nucleotide sequence ID" value="NZ_BAABHS010000009.1"/>
</dbReference>
<dbReference type="EMBL" id="BAABHS010000009">
    <property type="protein sequence ID" value="GAA4963301.1"/>
    <property type="molecule type" value="Genomic_DNA"/>
</dbReference>
<gene>
    <name evidence="1" type="ORF">GCM10023205_28970</name>
</gene>
<reference evidence="2" key="1">
    <citation type="journal article" date="2019" name="Int. J. Syst. Evol. Microbiol.">
        <title>The Global Catalogue of Microorganisms (GCM) 10K type strain sequencing project: providing services to taxonomists for standard genome sequencing and annotation.</title>
        <authorList>
            <consortium name="The Broad Institute Genomics Platform"/>
            <consortium name="The Broad Institute Genome Sequencing Center for Infectious Disease"/>
            <person name="Wu L."/>
            <person name="Ma J."/>
        </authorList>
    </citation>
    <scope>NUCLEOTIDE SEQUENCE [LARGE SCALE GENOMIC DNA]</scope>
    <source>
        <strain evidence="2">JCM 17986</strain>
    </source>
</reference>
<keyword evidence="2" id="KW-1185">Reference proteome</keyword>
<proteinExistence type="predicted"/>
<evidence type="ECO:0000313" key="1">
    <source>
        <dbReference type="EMBL" id="GAA4963301.1"/>
    </source>
</evidence>
<dbReference type="InterPro" id="IPR036388">
    <property type="entry name" value="WH-like_DNA-bd_sf"/>
</dbReference>
<organism evidence="1 2">
    <name type="scientific">Yinghuangia aomiensis</name>
    <dbReference type="NCBI Taxonomy" id="676205"/>
    <lineage>
        <taxon>Bacteria</taxon>
        <taxon>Bacillati</taxon>
        <taxon>Actinomycetota</taxon>
        <taxon>Actinomycetes</taxon>
        <taxon>Kitasatosporales</taxon>
        <taxon>Streptomycetaceae</taxon>
        <taxon>Yinghuangia</taxon>
    </lineage>
</organism>
<evidence type="ECO:0000313" key="2">
    <source>
        <dbReference type="Proteomes" id="UP001500466"/>
    </source>
</evidence>
<name>A0ABP9H7S3_9ACTN</name>
<sequence length="180" mass="19819">MRRDRREFDTFVDEVGGALLHTADLLTGDPRRAERRVRRALARTCLHWRRAADADPMRLAYRALLAGYLDPWRPRPWRRRPSSGPDDARSATLCALDRLSRAERAVAVLRWYALLDAFDTADALGLPVDAVLVAEERAAPVLGRAPRPGGFAPGAAAVVWQADLAAPRADPSRGMHPGAP</sequence>
<protein>
    <submittedName>
        <fullName evidence="1">Uncharacterized protein</fullName>
    </submittedName>
</protein>
<dbReference type="Gene3D" id="1.10.10.10">
    <property type="entry name" value="Winged helix-like DNA-binding domain superfamily/Winged helix DNA-binding domain"/>
    <property type="match status" value="1"/>
</dbReference>
<accession>A0ABP9H7S3</accession>
<comment type="caution">
    <text evidence="1">The sequence shown here is derived from an EMBL/GenBank/DDBJ whole genome shotgun (WGS) entry which is preliminary data.</text>
</comment>